<dbReference type="InterPro" id="IPR025392">
    <property type="entry name" value="DUF4124"/>
</dbReference>
<proteinExistence type="predicted"/>
<evidence type="ECO:0000313" key="5">
    <source>
        <dbReference type="Proteomes" id="UP000264605"/>
    </source>
</evidence>
<dbReference type="Proteomes" id="UP000264605">
    <property type="component" value="Chromosome"/>
</dbReference>
<dbReference type="GeneID" id="99503922"/>
<evidence type="ECO:0000259" key="3">
    <source>
        <dbReference type="Pfam" id="PF13511"/>
    </source>
</evidence>
<evidence type="ECO:0000256" key="2">
    <source>
        <dbReference type="SAM" id="SignalP"/>
    </source>
</evidence>
<evidence type="ECO:0000256" key="1">
    <source>
        <dbReference type="SAM" id="Coils"/>
    </source>
</evidence>
<dbReference type="RefSeq" id="WP_075594403.1">
    <property type="nucleotide sequence ID" value="NZ_CP032090.1"/>
</dbReference>
<organism evidence="4 5">
    <name type="scientific">Pseudoalteromonas lipolytica</name>
    <dbReference type="NCBI Taxonomy" id="570156"/>
    <lineage>
        <taxon>Bacteria</taxon>
        <taxon>Pseudomonadati</taxon>
        <taxon>Pseudomonadota</taxon>
        <taxon>Gammaproteobacteria</taxon>
        <taxon>Alteromonadales</taxon>
        <taxon>Pseudoalteromonadaceae</taxon>
        <taxon>Pseudoalteromonas</taxon>
    </lineage>
</organism>
<dbReference type="EMBL" id="CP032090">
    <property type="protein sequence ID" value="AXV63867.1"/>
    <property type="molecule type" value="Genomic_DNA"/>
</dbReference>
<protein>
    <submittedName>
        <fullName evidence="4">DUF4124 domain-containing protein</fullName>
    </submittedName>
</protein>
<feature type="chain" id="PRO_5042063178" evidence="2">
    <location>
        <begin position="21"/>
        <end position="158"/>
    </location>
</feature>
<dbReference type="AlphaFoldDB" id="A0AAD0RWJ7"/>
<feature type="coiled-coil region" evidence="1">
    <location>
        <begin position="72"/>
        <end position="155"/>
    </location>
</feature>
<accession>A0AAD0RWJ7</accession>
<sequence>MISSALLTLTLLLGANSSQATVYKCMIKGVATFSEQPCGKDATIIKINLPPKQLTDNTKKQPELSVDDYLQVQEIDRKIQQLELERKNLKQQQRERIEKLKLMTQDAANRLGADSIDDAISKQSKRINSYYENQLTQFAQQIKQLEERKKQLKGTQTP</sequence>
<name>A0AAD0RWJ7_9GAMM</name>
<reference evidence="4 5" key="1">
    <citation type="submission" date="2018-08" db="EMBL/GenBank/DDBJ databases">
        <title>Draft genome sequence of Pseudoalteromonas donghaensis HJ51.</title>
        <authorList>
            <person name="Oh J."/>
            <person name="Roh D."/>
        </authorList>
    </citation>
    <scope>NUCLEOTIDE SEQUENCE [LARGE SCALE GENOMIC DNA]</scope>
    <source>
        <strain evidence="4 5">HJ51</strain>
    </source>
</reference>
<keyword evidence="1" id="KW-0175">Coiled coil</keyword>
<evidence type="ECO:0000313" key="4">
    <source>
        <dbReference type="EMBL" id="AXV63867.1"/>
    </source>
</evidence>
<feature type="domain" description="DUF4124" evidence="3">
    <location>
        <begin position="9"/>
        <end position="53"/>
    </location>
</feature>
<dbReference type="KEGG" id="pdj:D0907_00525"/>
<keyword evidence="2" id="KW-0732">Signal</keyword>
<gene>
    <name evidence="4" type="ORF">D0907_00525</name>
</gene>
<feature type="signal peptide" evidence="2">
    <location>
        <begin position="1"/>
        <end position="20"/>
    </location>
</feature>
<dbReference type="Pfam" id="PF13511">
    <property type="entry name" value="DUF4124"/>
    <property type="match status" value="1"/>
</dbReference>